<keyword evidence="3" id="KW-1185">Reference proteome</keyword>
<name>A0A0M0JEG4_9EUKA</name>
<organism evidence="2 3">
    <name type="scientific">Chrysochromulina tobinii</name>
    <dbReference type="NCBI Taxonomy" id="1460289"/>
    <lineage>
        <taxon>Eukaryota</taxon>
        <taxon>Haptista</taxon>
        <taxon>Haptophyta</taxon>
        <taxon>Prymnesiophyceae</taxon>
        <taxon>Prymnesiales</taxon>
        <taxon>Chrysochromulinaceae</taxon>
        <taxon>Chrysochromulina</taxon>
    </lineage>
</organism>
<proteinExistence type="predicted"/>
<feature type="region of interest" description="Disordered" evidence="1">
    <location>
        <begin position="134"/>
        <end position="160"/>
    </location>
</feature>
<reference evidence="3" key="1">
    <citation type="journal article" date="2015" name="PLoS Genet.">
        <title>Genome Sequence and Transcriptome Analyses of Chrysochromulina tobin: Metabolic Tools for Enhanced Algal Fitness in the Prominent Order Prymnesiales (Haptophyceae).</title>
        <authorList>
            <person name="Hovde B.T."/>
            <person name="Deodato C.R."/>
            <person name="Hunsperger H.M."/>
            <person name="Ryken S.A."/>
            <person name="Yost W."/>
            <person name="Jha R.K."/>
            <person name="Patterson J."/>
            <person name="Monnat R.J. Jr."/>
            <person name="Barlow S.B."/>
            <person name="Starkenburg S.R."/>
            <person name="Cattolico R.A."/>
        </authorList>
    </citation>
    <scope>NUCLEOTIDE SEQUENCE</scope>
    <source>
        <strain evidence="3">CCMP291</strain>
    </source>
</reference>
<evidence type="ECO:0000256" key="1">
    <source>
        <dbReference type="SAM" id="MobiDB-lite"/>
    </source>
</evidence>
<feature type="region of interest" description="Disordered" evidence="1">
    <location>
        <begin position="181"/>
        <end position="203"/>
    </location>
</feature>
<comment type="caution">
    <text evidence="2">The sequence shown here is derived from an EMBL/GenBank/DDBJ whole genome shotgun (WGS) entry which is preliminary data.</text>
</comment>
<protein>
    <submittedName>
        <fullName evidence="2">Uncharacterized protein</fullName>
    </submittedName>
</protein>
<dbReference type="Proteomes" id="UP000037460">
    <property type="component" value="Unassembled WGS sequence"/>
</dbReference>
<feature type="compositionally biased region" description="Low complexity" evidence="1">
    <location>
        <begin position="315"/>
        <end position="339"/>
    </location>
</feature>
<dbReference type="EMBL" id="JWZX01003033">
    <property type="protein sequence ID" value="KOO24961.1"/>
    <property type="molecule type" value="Genomic_DNA"/>
</dbReference>
<evidence type="ECO:0000313" key="3">
    <source>
        <dbReference type="Proteomes" id="UP000037460"/>
    </source>
</evidence>
<feature type="compositionally biased region" description="Polar residues" evidence="1">
    <location>
        <begin position="184"/>
        <end position="194"/>
    </location>
</feature>
<sequence length="368" mass="37394">MILRASCSTSSHRMAAARASRRAAASTSIPSSALSAAATIGDVAATRRCSRSCSATTRVETLAAMAWTLPRLVAMGAADAPGARLADGISPIGRSGARACIISVASAGSRQSSTTARRSSPQKVGPRARIERVAAADGTAPGNGSDAALPLTPARKSCSAPSTVSMASHTCAARCENPNEIPNEASSSASAELQTTRATARSSSVRAARIATCDRSNAGRSSRAIAASPSLRMHPSMAPMALSAPTSMCRRDESALSTSVSAEWVVGSPMTISVRPSAAAAHAASAASCNRLSDRSTSLMMTSSSPVAARSRVISGCSSSTGRSRSRSAATRAAAPRKSLAPSAVSKPPRERCTAARQRSSMRESCDA</sequence>
<evidence type="ECO:0000313" key="2">
    <source>
        <dbReference type="EMBL" id="KOO24961.1"/>
    </source>
</evidence>
<feature type="region of interest" description="Disordered" evidence="1">
    <location>
        <begin position="310"/>
        <end position="368"/>
    </location>
</feature>
<dbReference type="AlphaFoldDB" id="A0A0M0JEG4"/>
<accession>A0A0M0JEG4</accession>
<gene>
    <name evidence="2" type="ORF">Ctob_002457</name>
</gene>